<evidence type="ECO:0000256" key="2">
    <source>
        <dbReference type="ARBA" id="ARBA00001946"/>
    </source>
</evidence>
<proteinExistence type="inferred from homology"/>
<dbReference type="GO" id="GO:0008967">
    <property type="term" value="F:phosphoglycolate phosphatase activity"/>
    <property type="evidence" value="ECO:0007669"/>
    <property type="project" value="UniProtKB-EC"/>
</dbReference>
<dbReference type="PRINTS" id="PR00413">
    <property type="entry name" value="HADHALOGNASE"/>
</dbReference>
<dbReference type="InterPro" id="IPR041492">
    <property type="entry name" value="HAD_2"/>
</dbReference>
<evidence type="ECO:0000256" key="3">
    <source>
        <dbReference type="ARBA" id="ARBA00004818"/>
    </source>
</evidence>
<comment type="catalytic activity">
    <reaction evidence="1">
        <text>2-phosphoglycolate + H2O = glycolate + phosphate</text>
        <dbReference type="Rhea" id="RHEA:14369"/>
        <dbReference type="ChEBI" id="CHEBI:15377"/>
        <dbReference type="ChEBI" id="CHEBI:29805"/>
        <dbReference type="ChEBI" id="CHEBI:43474"/>
        <dbReference type="ChEBI" id="CHEBI:58033"/>
        <dbReference type="EC" id="3.1.3.18"/>
    </reaction>
</comment>
<dbReference type="NCBIfam" id="TIGR01449">
    <property type="entry name" value="PGP_bact"/>
    <property type="match status" value="1"/>
</dbReference>
<keyword evidence="7 10" id="KW-0378">Hydrolase</keyword>
<comment type="similarity">
    <text evidence="4">Belongs to the HAD-like hydrolase superfamily. CbbY/CbbZ/Gph/YieH family.</text>
</comment>
<dbReference type="InterPro" id="IPR006439">
    <property type="entry name" value="HAD-SF_hydro_IA"/>
</dbReference>
<keyword evidence="6" id="KW-0479">Metal-binding</keyword>
<dbReference type="InterPro" id="IPR037512">
    <property type="entry name" value="PGPase_prok"/>
</dbReference>
<dbReference type="NCBIfam" id="TIGR01549">
    <property type="entry name" value="HAD-SF-IA-v1"/>
    <property type="match status" value="1"/>
</dbReference>
<dbReference type="GO" id="GO:0046872">
    <property type="term" value="F:metal ion binding"/>
    <property type="evidence" value="ECO:0007669"/>
    <property type="project" value="UniProtKB-KW"/>
</dbReference>
<evidence type="ECO:0000256" key="7">
    <source>
        <dbReference type="ARBA" id="ARBA00022801"/>
    </source>
</evidence>
<dbReference type="Gene3D" id="1.10.150.240">
    <property type="entry name" value="Putative phosphatase, domain 2"/>
    <property type="match status" value="1"/>
</dbReference>
<dbReference type="InterPro" id="IPR050155">
    <property type="entry name" value="HAD-like_hydrolase_sf"/>
</dbReference>
<dbReference type="InterPro" id="IPR023198">
    <property type="entry name" value="PGP-like_dom2"/>
</dbReference>
<dbReference type="GO" id="GO:0006281">
    <property type="term" value="P:DNA repair"/>
    <property type="evidence" value="ECO:0007669"/>
    <property type="project" value="TreeGrafter"/>
</dbReference>
<keyword evidence="11" id="KW-1185">Reference proteome</keyword>
<sequence length="220" mass="23338">MTARIVFDLDGTLIDSVPDLQGIANALLREQGCAPITLAEARGFIGNGVKVFVQKMRRARDIPDSEQEPLHAAFMERYRGAVTLTRPYPGVVDALDALVARGHALGICTNKPLGPTHAVLDHLGLARYFDCIYGGDSLPVHKPDPAPLKAAFAALGGGPGLYVGDSEVDADTAVNADVPFLLFTEGYRKGPVAAMPHRLAFAEWTALPGLVADLPERSGA</sequence>
<dbReference type="SFLD" id="SFLDG01129">
    <property type="entry name" value="C1.5:_HAD__Beta-PGM__Phosphata"/>
    <property type="match status" value="1"/>
</dbReference>
<evidence type="ECO:0000313" key="11">
    <source>
        <dbReference type="Proteomes" id="UP001428774"/>
    </source>
</evidence>
<keyword evidence="8" id="KW-0460">Magnesium</keyword>
<evidence type="ECO:0000256" key="9">
    <source>
        <dbReference type="ARBA" id="ARBA00023277"/>
    </source>
</evidence>
<dbReference type="Gene3D" id="3.40.50.1000">
    <property type="entry name" value="HAD superfamily/HAD-like"/>
    <property type="match status" value="1"/>
</dbReference>
<name>A0AAW9SNI4_9RHOB</name>
<protein>
    <recommendedName>
        <fullName evidence="5">phosphoglycolate phosphatase</fullName>
        <ecNumber evidence="5">3.1.3.18</ecNumber>
    </recommendedName>
</protein>
<reference evidence="10 11" key="1">
    <citation type="submission" date="2024-05" db="EMBL/GenBank/DDBJ databases">
        <title>Genome sequence of Ponticoccus litoralis KCCM 90028.</title>
        <authorList>
            <person name="Kim J.M."/>
            <person name="Lee J.K."/>
            <person name="Choi B.J."/>
            <person name="Bayburt H."/>
            <person name="Baek J.H."/>
            <person name="Jeon C.O."/>
        </authorList>
    </citation>
    <scope>NUCLEOTIDE SEQUENCE [LARGE SCALE GENOMIC DNA]</scope>
    <source>
        <strain evidence="10 11">KCCM 90028</strain>
    </source>
</reference>
<accession>A0AAW9SNI4</accession>
<comment type="caution">
    <text evidence="10">The sequence shown here is derived from an EMBL/GenBank/DDBJ whole genome shotgun (WGS) entry which is preliminary data.</text>
</comment>
<dbReference type="InterPro" id="IPR023214">
    <property type="entry name" value="HAD_sf"/>
</dbReference>
<keyword evidence="9" id="KW-0119">Carbohydrate metabolism</keyword>
<evidence type="ECO:0000256" key="5">
    <source>
        <dbReference type="ARBA" id="ARBA00013078"/>
    </source>
</evidence>
<organism evidence="10 11">
    <name type="scientific">Ponticoccus litoralis</name>
    <dbReference type="NCBI Taxonomy" id="422297"/>
    <lineage>
        <taxon>Bacteria</taxon>
        <taxon>Pseudomonadati</taxon>
        <taxon>Pseudomonadota</taxon>
        <taxon>Alphaproteobacteria</taxon>
        <taxon>Rhodobacterales</taxon>
        <taxon>Roseobacteraceae</taxon>
        <taxon>Ponticoccus</taxon>
    </lineage>
</organism>
<evidence type="ECO:0000256" key="1">
    <source>
        <dbReference type="ARBA" id="ARBA00000830"/>
    </source>
</evidence>
<dbReference type="Pfam" id="PF13419">
    <property type="entry name" value="HAD_2"/>
    <property type="match status" value="1"/>
</dbReference>
<dbReference type="EMBL" id="JBDNCH010000002">
    <property type="protein sequence ID" value="MEN9062106.1"/>
    <property type="molecule type" value="Genomic_DNA"/>
</dbReference>
<dbReference type="AlphaFoldDB" id="A0AAW9SNI4"/>
<evidence type="ECO:0000256" key="4">
    <source>
        <dbReference type="ARBA" id="ARBA00006171"/>
    </source>
</evidence>
<dbReference type="GO" id="GO:0005975">
    <property type="term" value="P:carbohydrate metabolic process"/>
    <property type="evidence" value="ECO:0007669"/>
    <property type="project" value="InterPro"/>
</dbReference>
<dbReference type="PANTHER" id="PTHR43434:SF1">
    <property type="entry name" value="PHOSPHOGLYCOLATE PHOSPHATASE"/>
    <property type="match status" value="1"/>
</dbReference>
<evidence type="ECO:0000256" key="6">
    <source>
        <dbReference type="ARBA" id="ARBA00022723"/>
    </source>
</evidence>
<evidence type="ECO:0000256" key="8">
    <source>
        <dbReference type="ARBA" id="ARBA00022842"/>
    </source>
</evidence>
<evidence type="ECO:0000313" key="10">
    <source>
        <dbReference type="EMBL" id="MEN9062106.1"/>
    </source>
</evidence>
<dbReference type="InterPro" id="IPR036412">
    <property type="entry name" value="HAD-like_sf"/>
</dbReference>
<dbReference type="PANTHER" id="PTHR43434">
    <property type="entry name" value="PHOSPHOGLYCOLATE PHOSPHATASE"/>
    <property type="match status" value="1"/>
</dbReference>
<dbReference type="SFLD" id="SFLDS00003">
    <property type="entry name" value="Haloacid_Dehalogenase"/>
    <property type="match status" value="1"/>
</dbReference>
<dbReference type="GO" id="GO:0005829">
    <property type="term" value="C:cytosol"/>
    <property type="evidence" value="ECO:0007669"/>
    <property type="project" value="TreeGrafter"/>
</dbReference>
<dbReference type="Proteomes" id="UP001428774">
    <property type="component" value="Unassembled WGS sequence"/>
</dbReference>
<comment type="cofactor">
    <cofactor evidence="2">
        <name>Mg(2+)</name>
        <dbReference type="ChEBI" id="CHEBI:18420"/>
    </cofactor>
</comment>
<gene>
    <name evidence="10" type="primary">gph</name>
    <name evidence="10" type="ORF">ABFB10_15005</name>
</gene>
<dbReference type="SUPFAM" id="SSF56784">
    <property type="entry name" value="HAD-like"/>
    <property type="match status" value="1"/>
</dbReference>
<comment type="pathway">
    <text evidence="3">Organic acid metabolism; glycolate biosynthesis; glycolate from 2-phosphoglycolate: step 1/1.</text>
</comment>
<dbReference type="RefSeq" id="WP_347167110.1">
    <property type="nucleotide sequence ID" value="NZ_JBDNCH010000002.1"/>
</dbReference>
<dbReference type="EC" id="3.1.3.18" evidence="5"/>